<dbReference type="Proteomes" id="UP000549394">
    <property type="component" value="Unassembled WGS sequence"/>
</dbReference>
<dbReference type="InterPro" id="IPR004839">
    <property type="entry name" value="Aminotransferase_I/II_large"/>
</dbReference>
<evidence type="ECO:0000256" key="4">
    <source>
        <dbReference type="ARBA" id="ARBA00022679"/>
    </source>
</evidence>
<accession>A0A7I8VK86</accession>
<evidence type="ECO:0000256" key="3">
    <source>
        <dbReference type="ARBA" id="ARBA00022576"/>
    </source>
</evidence>
<keyword evidence="8" id="KW-1185">Reference proteome</keyword>
<dbReference type="InterPro" id="IPR015422">
    <property type="entry name" value="PyrdxlP-dep_Trfase_small"/>
</dbReference>
<keyword evidence="5" id="KW-0663">Pyridoxal phosphate</keyword>
<dbReference type="Gene3D" id="3.40.640.10">
    <property type="entry name" value="Type I PLP-dependent aspartate aminotransferase-like (Major domain)"/>
    <property type="match status" value="1"/>
</dbReference>
<dbReference type="InterPro" id="IPR004838">
    <property type="entry name" value="NHTrfase_class1_PyrdxlP-BS"/>
</dbReference>
<dbReference type="SUPFAM" id="SSF53383">
    <property type="entry name" value="PLP-dependent transferases"/>
    <property type="match status" value="1"/>
</dbReference>
<dbReference type="PROSITE" id="PS00105">
    <property type="entry name" value="AA_TRANSFER_CLASS_1"/>
    <property type="match status" value="1"/>
</dbReference>
<comment type="cofactor">
    <cofactor evidence="1">
        <name>pyridoxal 5'-phosphate</name>
        <dbReference type="ChEBI" id="CHEBI:597326"/>
    </cofactor>
</comment>
<feature type="domain" description="Aminotransferase class I/classII large" evidence="6">
    <location>
        <begin position="37"/>
        <end position="381"/>
    </location>
</feature>
<dbReference type="EMBL" id="CAJFCJ010000006">
    <property type="protein sequence ID" value="CAD5115692.1"/>
    <property type="molecule type" value="Genomic_DNA"/>
</dbReference>
<dbReference type="AlphaFoldDB" id="A0A7I8VK86"/>
<gene>
    <name evidence="7" type="ORF">DGYR_LOCUS4403</name>
</gene>
<dbReference type="InterPro" id="IPR050596">
    <property type="entry name" value="AspAT/PAT-like"/>
</dbReference>
<evidence type="ECO:0000256" key="5">
    <source>
        <dbReference type="ARBA" id="ARBA00022898"/>
    </source>
</evidence>
<comment type="similarity">
    <text evidence="2">Belongs to the class-I pyridoxal-phosphate-dependent aminotransferase family.</text>
</comment>
<dbReference type="OrthoDB" id="7042322at2759"/>
<dbReference type="PANTHER" id="PTHR46383">
    <property type="entry name" value="ASPARTATE AMINOTRANSFERASE"/>
    <property type="match status" value="1"/>
</dbReference>
<evidence type="ECO:0000256" key="2">
    <source>
        <dbReference type="ARBA" id="ARBA00007441"/>
    </source>
</evidence>
<evidence type="ECO:0000256" key="1">
    <source>
        <dbReference type="ARBA" id="ARBA00001933"/>
    </source>
</evidence>
<sequence length="423" mass="47738">MANLVQPELANYCPASNLAFNERIKRLREAGNNIYHFAFGQSPFPVPSELQEALKENTYRSAYLPVAGNEELRIEIARLHSRYDGLKVDSENILVGPGSKELIFLLFRIFNGKILCISPTWTTYRPQAHLAGRDSFIINTNYENQWKITPDMVKKTLVEANIDGMKENKLLVLCNPDNPTGATYNETELKALTETFKENNILVLTDEIYGRLHYQQKHCTLANFYPEGTILSSGFSKWSSAGGWRVGYHIYPEKLNELRNGVKSAASHTFSCAPAPMQYALTEYLRNETAVDSYIKHCSRVLACVEKYCREALCDVGVRVVPSGGGFYMMPDFEVVRESLSRRNIHTGQQMCDAMLDECNVALMSGGPAFLRPNNELTVRFCYVNFDGTKPLEKSREIGLDNPLPKGFMEEYIPDMCNGIKVG</sequence>
<dbReference type="GO" id="GO:0008483">
    <property type="term" value="F:transaminase activity"/>
    <property type="evidence" value="ECO:0007669"/>
    <property type="project" value="UniProtKB-KW"/>
</dbReference>
<reference evidence="7 8" key="1">
    <citation type="submission" date="2020-08" db="EMBL/GenBank/DDBJ databases">
        <authorList>
            <person name="Hejnol A."/>
        </authorList>
    </citation>
    <scope>NUCLEOTIDE SEQUENCE [LARGE SCALE GENOMIC DNA]</scope>
</reference>
<dbReference type="CDD" id="cd00609">
    <property type="entry name" value="AAT_like"/>
    <property type="match status" value="1"/>
</dbReference>
<name>A0A7I8VK86_9ANNE</name>
<protein>
    <submittedName>
        <fullName evidence="7">DgyrCDS4643</fullName>
    </submittedName>
</protein>
<dbReference type="GO" id="GO:0030170">
    <property type="term" value="F:pyridoxal phosphate binding"/>
    <property type="evidence" value="ECO:0007669"/>
    <property type="project" value="InterPro"/>
</dbReference>
<dbReference type="InterPro" id="IPR015424">
    <property type="entry name" value="PyrdxlP-dep_Trfase"/>
</dbReference>
<dbReference type="Pfam" id="PF00155">
    <property type="entry name" value="Aminotran_1_2"/>
    <property type="match status" value="1"/>
</dbReference>
<evidence type="ECO:0000313" key="8">
    <source>
        <dbReference type="Proteomes" id="UP000549394"/>
    </source>
</evidence>
<comment type="caution">
    <text evidence="7">The sequence shown here is derived from an EMBL/GenBank/DDBJ whole genome shotgun (WGS) entry which is preliminary data.</text>
</comment>
<dbReference type="GO" id="GO:0006520">
    <property type="term" value="P:amino acid metabolic process"/>
    <property type="evidence" value="ECO:0007669"/>
    <property type="project" value="InterPro"/>
</dbReference>
<evidence type="ECO:0000259" key="6">
    <source>
        <dbReference type="Pfam" id="PF00155"/>
    </source>
</evidence>
<dbReference type="InterPro" id="IPR015421">
    <property type="entry name" value="PyrdxlP-dep_Trfase_major"/>
</dbReference>
<keyword evidence="3" id="KW-0032">Aminotransferase</keyword>
<proteinExistence type="inferred from homology"/>
<dbReference type="PANTHER" id="PTHR46383:SF1">
    <property type="entry name" value="ASPARTATE AMINOTRANSFERASE"/>
    <property type="match status" value="1"/>
</dbReference>
<keyword evidence="4" id="KW-0808">Transferase</keyword>
<evidence type="ECO:0000313" key="7">
    <source>
        <dbReference type="EMBL" id="CAD5115692.1"/>
    </source>
</evidence>
<dbReference type="Gene3D" id="3.90.1150.10">
    <property type="entry name" value="Aspartate Aminotransferase, domain 1"/>
    <property type="match status" value="1"/>
</dbReference>
<organism evidence="7 8">
    <name type="scientific">Dimorphilus gyrociliatus</name>
    <dbReference type="NCBI Taxonomy" id="2664684"/>
    <lineage>
        <taxon>Eukaryota</taxon>
        <taxon>Metazoa</taxon>
        <taxon>Spiralia</taxon>
        <taxon>Lophotrochozoa</taxon>
        <taxon>Annelida</taxon>
        <taxon>Polychaeta</taxon>
        <taxon>Polychaeta incertae sedis</taxon>
        <taxon>Dinophilidae</taxon>
        <taxon>Dimorphilus</taxon>
    </lineage>
</organism>